<dbReference type="GO" id="GO:0005546">
    <property type="term" value="F:phosphatidylinositol-4,5-bisphosphate binding"/>
    <property type="evidence" value="ECO:0007669"/>
    <property type="project" value="TreeGrafter"/>
</dbReference>
<dbReference type="Pfam" id="PF00626">
    <property type="entry name" value="Gelsolin"/>
    <property type="match status" value="2"/>
</dbReference>
<protein>
    <recommendedName>
        <fullName evidence="2">Gelsolin-like domain-containing protein</fullName>
    </recommendedName>
</protein>
<dbReference type="PANTHER" id="PTHR11977:SF123">
    <property type="entry name" value="GELSOLIN"/>
    <property type="match status" value="1"/>
</dbReference>
<organism evidence="3 4">
    <name type="scientific">Strongylus vulgaris</name>
    <name type="common">Blood worm</name>
    <dbReference type="NCBI Taxonomy" id="40348"/>
    <lineage>
        <taxon>Eukaryota</taxon>
        <taxon>Metazoa</taxon>
        <taxon>Ecdysozoa</taxon>
        <taxon>Nematoda</taxon>
        <taxon>Chromadorea</taxon>
        <taxon>Rhabditida</taxon>
        <taxon>Rhabditina</taxon>
        <taxon>Rhabditomorpha</taxon>
        <taxon>Strongyloidea</taxon>
        <taxon>Strongylidae</taxon>
        <taxon>Strongylus</taxon>
    </lineage>
</organism>
<dbReference type="OrthoDB" id="6375767at2759"/>
<dbReference type="GO" id="GO:0005737">
    <property type="term" value="C:cytoplasm"/>
    <property type="evidence" value="ECO:0007669"/>
    <property type="project" value="TreeGrafter"/>
</dbReference>
<gene>
    <name evidence="3" type="ORF">SVUK_LOCUS18472</name>
</gene>
<evidence type="ECO:0000313" key="4">
    <source>
        <dbReference type="Proteomes" id="UP000270094"/>
    </source>
</evidence>
<dbReference type="InterPro" id="IPR007122">
    <property type="entry name" value="Villin/Gelsolin"/>
</dbReference>
<proteinExistence type="predicted"/>
<dbReference type="GO" id="GO:0051015">
    <property type="term" value="F:actin filament binding"/>
    <property type="evidence" value="ECO:0007669"/>
    <property type="project" value="InterPro"/>
</dbReference>
<dbReference type="GO" id="GO:0008154">
    <property type="term" value="P:actin polymerization or depolymerization"/>
    <property type="evidence" value="ECO:0007669"/>
    <property type="project" value="TreeGrafter"/>
</dbReference>
<dbReference type="GO" id="GO:0051016">
    <property type="term" value="P:barbed-end actin filament capping"/>
    <property type="evidence" value="ECO:0007669"/>
    <property type="project" value="TreeGrafter"/>
</dbReference>
<dbReference type="AlphaFoldDB" id="A0A3P7JX33"/>
<keyword evidence="1" id="KW-0677">Repeat</keyword>
<dbReference type="Gene3D" id="3.40.20.10">
    <property type="entry name" value="Severin"/>
    <property type="match status" value="2"/>
</dbReference>
<feature type="domain" description="Gelsolin-like" evidence="2">
    <location>
        <begin position="101"/>
        <end position="149"/>
    </location>
</feature>
<dbReference type="Proteomes" id="UP000270094">
    <property type="component" value="Unassembled WGS sequence"/>
</dbReference>
<dbReference type="InterPro" id="IPR007123">
    <property type="entry name" value="Gelsolin-like_dom"/>
</dbReference>
<feature type="non-terminal residue" evidence="3">
    <location>
        <position position="151"/>
    </location>
</feature>
<keyword evidence="4" id="KW-1185">Reference proteome</keyword>
<name>A0A3P7JX33_STRVU</name>
<reference evidence="3 4" key="1">
    <citation type="submission" date="2018-11" db="EMBL/GenBank/DDBJ databases">
        <authorList>
            <consortium name="Pathogen Informatics"/>
        </authorList>
    </citation>
    <scope>NUCLEOTIDE SEQUENCE [LARGE SCALE GENOMIC DNA]</scope>
</reference>
<evidence type="ECO:0000313" key="3">
    <source>
        <dbReference type="EMBL" id="VDM83474.1"/>
    </source>
</evidence>
<feature type="domain" description="Gelsolin-like" evidence="2">
    <location>
        <begin position="12"/>
        <end position="59"/>
    </location>
</feature>
<dbReference type="PRINTS" id="PR00597">
    <property type="entry name" value="GELSOLIN"/>
</dbReference>
<dbReference type="SUPFAM" id="SSF55753">
    <property type="entry name" value="Actin depolymerizing proteins"/>
    <property type="match status" value="2"/>
</dbReference>
<dbReference type="PANTHER" id="PTHR11977">
    <property type="entry name" value="VILLIN"/>
    <property type="match status" value="1"/>
</dbReference>
<evidence type="ECO:0000259" key="2">
    <source>
        <dbReference type="Pfam" id="PF00626"/>
    </source>
</evidence>
<dbReference type="SMART" id="SM00262">
    <property type="entry name" value="GEL"/>
    <property type="match status" value="2"/>
</dbReference>
<accession>A0A3P7JX33</accession>
<evidence type="ECO:0000256" key="1">
    <source>
        <dbReference type="ARBA" id="ARBA00022737"/>
    </source>
</evidence>
<dbReference type="GO" id="GO:0015629">
    <property type="term" value="C:actin cytoskeleton"/>
    <property type="evidence" value="ECO:0007669"/>
    <property type="project" value="TreeGrafter"/>
</dbReference>
<sequence length="151" mass="17413">MLFQTRYKGAWNIHFWLGEKATSDEIGTAAIKAVEMDEAKGGLPVQYRELQFHESPLFLSYFPDGIRYLEGGCESGYRHVEDKLKDFKPRLYHCKGKRNVRCAQVECKKESLNLGDVYILDLGRMIYVWMPPESGRLERIKGMSCAKNIAE</sequence>
<dbReference type="GO" id="GO:0051014">
    <property type="term" value="P:actin filament severing"/>
    <property type="evidence" value="ECO:0007669"/>
    <property type="project" value="TreeGrafter"/>
</dbReference>
<dbReference type="EMBL" id="UYYB01123334">
    <property type="protein sequence ID" value="VDM83474.1"/>
    <property type="molecule type" value="Genomic_DNA"/>
</dbReference>
<dbReference type="InterPro" id="IPR029006">
    <property type="entry name" value="ADF-H/Gelsolin-like_dom_sf"/>
</dbReference>